<reference evidence="4 5" key="1">
    <citation type="submission" date="2018-05" db="EMBL/GenBank/DDBJ databases">
        <title>Genomic Encyclopedia of Archaeal and Bacterial Type Strains, Phase II (KMG-II): from individual species to whole genera.</title>
        <authorList>
            <person name="Goeker M."/>
        </authorList>
    </citation>
    <scope>NUCLEOTIDE SEQUENCE [LARGE SCALE GENOMIC DNA]</scope>
    <source>
        <strain evidence="4 5">DSM 23514</strain>
    </source>
</reference>
<dbReference type="InterPro" id="IPR032534">
    <property type="entry name" value="EcxA_zinc-bd"/>
</dbReference>
<dbReference type="SUPFAM" id="SSF55486">
    <property type="entry name" value="Metalloproteases ('zincins'), catalytic domain"/>
    <property type="match status" value="1"/>
</dbReference>
<dbReference type="Proteomes" id="UP000651837">
    <property type="component" value="Unassembled WGS sequence"/>
</dbReference>
<evidence type="ECO:0000313" key="3">
    <source>
        <dbReference type="EMBL" id="MBD1260587.1"/>
    </source>
</evidence>
<dbReference type="OrthoDB" id="9776599at2"/>
<dbReference type="Pfam" id="PF17148">
    <property type="entry name" value="DUF5117"/>
    <property type="match status" value="1"/>
</dbReference>
<feature type="domain" description="EcxA zinc-binding" evidence="1">
    <location>
        <begin position="379"/>
        <end position="684"/>
    </location>
</feature>
<accession>A0A316E1E0</accession>
<keyword evidence="3" id="KW-0645">Protease</keyword>
<gene>
    <name evidence="3" type="ORF">HZY62_08300</name>
    <name evidence="4" type="ORF">LX92_01874</name>
</gene>
<name>A0A316E1E0_9FLAO</name>
<dbReference type="EMBL" id="JACWLN010000003">
    <property type="protein sequence ID" value="MBD1260587.1"/>
    <property type="molecule type" value="Genomic_DNA"/>
</dbReference>
<evidence type="ECO:0000313" key="4">
    <source>
        <dbReference type="EMBL" id="PWK24284.1"/>
    </source>
</evidence>
<dbReference type="Proteomes" id="UP000245667">
    <property type="component" value="Unassembled WGS sequence"/>
</dbReference>
<keyword evidence="6" id="KW-1185">Reference proteome</keyword>
<keyword evidence="3" id="KW-0378">Hydrolase</keyword>
<dbReference type="RefSeq" id="WP_109650014.1">
    <property type="nucleotide sequence ID" value="NZ_JACWLN010000003.1"/>
</dbReference>
<dbReference type="PANTHER" id="PTHR38478">
    <property type="entry name" value="PEPTIDASE M1A AND M12B"/>
    <property type="match status" value="1"/>
</dbReference>
<sequence length="771" mass="88929">MKKNIIIQFLFLLIFWYPSHSRTRTIDNLADAKPIKSLFLSSFIEGDQLYLNIPEPILDKPMLFVRYEGNYRRKYMQVVWSRHQDKIVLKPQSIKSTAGIIIPFKRKVPLMENILAIFPVVNKKGDPDSYCINITDLVLHLDIEWPQFPGGFSGNTIPQISMLLGAKDLDDQVLIKTSHGILKDGSKVSFPIFLSFCALGEPMKARRHDYRMGYYNEEVFGIGYGIDTEGTQNDIANISRWRLEKKYKNQKISVPVKPITFLLAPEIPKVWRAYVIAGIREWLPAFEAAGFKDAIVVKETDRLSEWDRHNIHNNIVYWSPKKYFRGNEKEDDAGKASFIKDYRTGEILRSDIVLGAARHTFENFYFTRAAPLDKRAQKLPFPDSLLGELFQQLTAHETGHALGIMDNNYGEAQYPVKKMNDIDWLKTMGFTPSVMNSTRANNIPQPEDSIPPDFLISKVGPTDVYTIQWGYSEFAEGMDEKAALERIVRLQDSIPWYRYNTSPLEVVGPANTNEVVETNDPVRSTQLAMKNLKRTIALLPQACSNTKDNVRLEVLYKKCMELWYLQMRQVVSLIGGYDIQYKSLDQPGKIYTPLALKSQEEALAYILTNAFDPPEWLTNPAFSTRINYSSHPDYIVSYQQKLLYELLRPQRLKRFEYLETVAGYQKTLSNYLTALQSGIFIEIQKDLVPIGRRKQEIQMTYLDKMKAILEQERINVDPDRKAMDYTDYSKGLLLQQLVSLRKDIENHIKKSDNALSSGHWKLSLKKIKDML</sequence>
<dbReference type="AlphaFoldDB" id="A0A316E1E0"/>
<dbReference type="GO" id="GO:0008237">
    <property type="term" value="F:metallopeptidase activity"/>
    <property type="evidence" value="ECO:0007669"/>
    <property type="project" value="UniProtKB-KW"/>
</dbReference>
<evidence type="ECO:0000313" key="5">
    <source>
        <dbReference type="Proteomes" id="UP000245667"/>
    </source>
</evidence>
<feature type="domain" description="DUF5117" evidence="2">
    <location>
        <begin position="78"/>
        <end position="246"/>
    </location>
</feature>
<dbReference type="EMBL" id="QGGQ01000003">
    <property type="protein sequence ID" value="PWK24284.1"/>
    <property type="molecule type" value="Genomic_DNA"/>
</dbReference>
<evidence type="ECO:0000259" key="1">
    <source>
        <dbReference type="Pfam" id="PF16313"/>
    </source>
</evidence>
<dbReference type="InterPro" id="IPR033413">
    <property type="entry name" value="DUF5117"/>
</dbReference>
<organism evidence="4 5">
    <name type="scientific">Maribacter polysiphoniae</name>
    <dbReference type="NCBI Taxonomy" id="429344"/>
    <lineage>
        <taxon>Bacteria</taxon>
        <taxon>Pseudomonadati</taxon>
        <taxon>Bacteroidota</taxon>
        <taxon>Flavobacteriia</taxon>
        <taxon>Flavobacteriales</taxon>
        <taxon>Flavobacteriaceae</taxon>
        <taxon>Maribacter</taxon>
    </lineage>
</organism>
<dbReference type="Pfam" id="PF16313">
    <property type="entry name" value="DUF4953"/>
    <property type="match status" value="1"/>
</dbReference>
<protein>
    <submittedName>
        <fullName evidence="4">Uncharacterized protein DUF5117</fullName>
    </submittedName>
    <submittedName>
        <fullName evidence="3">Zinc-dependent metalloprotease</fullName>
    </submittedName>
</protein>
<comment type="caution">
    <text evidence="4">The sequence shown here is derived from an EMBL/GenBank/DDBJ whole genome shotgun (WGS) entry which is preliminary data.</text>
</comment>
<reference evidence="3 6" key="2">
    <citation type="submission" date="2020-07" db="EMBL/GenBank/DDBJ databases">
        <title>The draft genome sequence of Maribacter polysiphoniae KCTC 22021.</title>
        <authorList>
            <person name="Mu L."/>
        </authorList>
    </citation>
    <scope>NUCLEOTIDE SEQUENCE [LARGE SCALE GENOMIC DNA]</scope>
    <source>
        <strain evidence="3 6">KCTC 22021</strain>
    </source>
</reference>
<keyword evidence="3" id="KW-0482">Metalloprotease</keyword>
<evidence type="ECO:0000313" key="6">
    <source>
        <dbReference type="Proteomes" id="UP000651837"/>
    </source>
</evidence>
<dbReference type="PANTHER" id="PTHR38478:SF1">
    <property type="entry name" value="ZINC DEPENDENT METALLOPROTEASE DOMAIN LIPOPROTEIN"/>
    <property type="match status" value="1"/>
</dbReference>
<evidence type="ECO:0000259" key="2">
    <source>
        <dbReference type="Pfam" id="PF17148"/>
    </source>
</evidence>
<proteinExistence type="predicted"/>